<gene>
    <name evidence="1" type="ORF">NSIN_20327</name>
</gene>
<keyword evidence="2" id="KW-1185">Reference proteome</keyword>
<sequence length="66" mass="7248">MSIVFPLIVSPSAYFNNFPLPNEGGLEYAAYAGMFCPAIAEDNRIIAIRDVNFMNFLCMSVVTALP</sequence>
<protein>
    <submittedName>
        <fullName evidence="1">Uncharacterized protein</fullName>
    </submittedName>
</protein>
<accession>A0A2H1EGA7</accession>
<dbReference type="AlphaFoldDB" id="A0A2H1EGA7"/>
<evidence type="ECO:0000313" key="1">
    <source>
        <dbReference type="EMBL" id="SHO44359.1"/>
    </source>
</evidence>
<reference evidence="2" key="1">
    <citation type="submission" date="2016-12" db="EMBL/GenBank/DDBJ databases">
        <authorList>
            <person name="Herbold C."/>
        </authorList>
    </citation>
    <scope>NUCLEOTIDE SEQUENCE [LARGE SCALE GENOMIC DNA]</scope>
</reference>
<organism evidence="1 2">
    <name type="scientific">Nitrosotalea sinensis</name>
    <dbReference type="NCBI Taxonomy" id="1499975"/>
    <lineage>
        <taxon>Archaea</taxon>
        <taxon>Nitrososphaerota</taxon>
        <taxon>Nitrososphaeria</taxon>
        <taxon>Nitrosotaleales</taxon>
        <taxon>Nitrosotaleaceae</taxon>
        <taxon>Nitrosotalea</taxon>
    </lineage>
</organism>
<dbReference type="EMBL" id="FRFC01000003">
    <property type="protein sequence ID" value="SHO44359.1"/>
    <property type="molecule type" value="Genomic_DNA"/>
</dbReference>
<dbReference type="Proteomes" id="UP000232412">
    <property type="component" value="Unassembled WGS sequence"/>
</dbReference>
<evidence type="ECO:0000313" key="2">
    <source>
        <dbReference type="Proteomes" id="UP000232412"/>
    </source>
</evidence>
<proteinExistence type="predicted"/>
<name>A0A2H1EGA7_9ARCH</name>